<sequence>MDVKAEVQNRTPNYPLIAAMIIMSHVQFTEIYDRLAQTHGSDQLMVINALNIPPSDTSQKYLYALQAANEAGWLPELVRLLARTNALHANTFSPRTPAGAQLEALVSPQAGFLDAGLLPSFRRAIPRICLIRVNPSHATGTGFLIGPQVVLTAWHVIKELVEPTDPTKAQARTAKRLEVLFDFVGNENGIRVGVHDDWLVGASPAHELEQRQAWEFDPEATTEGFDSHLDFAMIFLSHPVGIERGFYPLDRNRSAQLPCQVNLYQYPGAAKLKLTTGIAIEYWPKAVKARLLHAANSTHGSSGGLVLDDLGEAVALHQSGGWSDLRQKTINGAIPTSFIATAGAVAGFDTTVIDGVEPLALLPTSKHPVFGREKFQELVLSAVAGRCRVIAVQGELQTGRSFSLEILEAQLTASEHTVVRLSARDFPQEATAAAIFLIQGCGTKPEEMGGLPSATDYHTASAAWLKDALLPHLIDALVRAAGARIMWVVIDDLDEFLPETASAHLLNLLLSQLDSIPSLRFIFLGRVLLSGLPQDTEFERLSKPTVLDVENTIKRHIVAAKFEGDIDTKSAAQILHPKNVDQCVSTLALEYCRRISHLITTGGS</sequence>
<dbReference type="Proteomes" id="UP000199470">
    <property type="component" value="Unassembled WGS sequence"/>
</dbReference>
<keyword evidence="2" id="KW-1185">Reference proteome</keyword>
<proteinExistence type="predicted"/>
<dbReference type="EMBL" id="FOTW01000032">
    <property type="protein sequence ID" value="SFM77093.1"/>
    <property type="molecule type" value="Genomic_DNA"/>
</dbReference>
<dbReference type="InterPro" id="IPR043504">
    <property type="entry name" value="Peptidase_S1_PA_chymotrypsin"/>
</dbReference>
<gene>
    <name evidence="1" type="ORF">SAMN02982985_05233</name>
</gene>
<dbReference type="Pfam" id="PF13365">
    <property type="entry name" value="Trypsin_2"/>
    <property type="match status" value="1"/>
</dbReference>
<accession>A0A1I4TKE5</accession>
<protein>
    <submittedName>
        <fullName evidence="1">Trypsin-like peptidase domain-containing protein</fullName>
    </submittedName>
</protein>
<dbReference type="OrthoDB" id="513782at2"/>
<dbReference type="AlphaFoldDB" id="A0A1I4TKE5"/>
<evidence type="ECO:0000313" key="2">
    <source>
        <dbReference type="Proteomes" id="UP000199470"/>
    </source>
</evidence>
<dbReference type="InterPro" id="IPR009003">
    <property type="entry name" value="Peptidase_S1_PA"/>
</dbReference>
<dbReference type="STRING" id="758825.SAMN02982985_05233"/>
<dbReference type="Gene3D" id="2.40.10.10">
    <property type="entry name" value="Trypsin-like serine proteases"/>
    <property type="match status" value="2"/>
</dbReference>
<evidence type="ECO:0000313" key="1">
    <source>
        <dbReference type="EMBL" id="SFM77093.1"/>
    </source>
</evidence>
<reference evidence="1 2" key="1">
    <citation type="submission" date="2016-10" db="EMBL/GenBank/DDBJ databases">
        <authorList>
            <person name="de Groot N.N."/>
        </authorList>
    </citation>
    <scope>NUCLEOTIDE SEQUENCE [LARGE SCALE GENOMIC DNA]</scope>
    <source>
        <strain evidence="1 2">ATCC 43154</strain>
    </source>
</reference>
<dbReference type="RefSeq" id="WP_093390633.1">
    <property type="nucleotide sequence ID" value="NZ_FOTW01000032.1"/>
</dbReference>
<dbReference type="SUPFAM" id="SSF50494">
    <property type="entry name" value="Trypsin-like serine proteases"/>
    <property type="match status" value="1"/>
</dbReference>
<organism evidence="1 2">
    <name type="scientific">Rugamonas rubra</name>
    <dbReference type="NCBI Taxonomy" id="758825"/>
    <lineage>
        <taxon>Bacteria</taxon>
        <taxon>Pseudomonadati</taxon>
        <taxon>Pseudomonadota</taxon>
        <taxon>Betaproteobacteria</taxon>
        <taxon>Burkholderiales</taxon>
        <taxon>Oxalobacteraceae</taxon>
        <taxon>Telluria group</taxon>
        <taxon>Rugamonas</taxon>
    </lineage>
</organism>
<name>A0A1I4TKE5_9BURK</name>